<evidence type="ECO:0000313" key="3">
    <source>
        <dbReference type="EMBL" id="KWV44278.1"/>
    </source>
</evidence>
<dbReference type="SMART" id="SM01152">
    <property type="entry name" value="DUF167"/>
    <property type="match status" value="1"/>
</dbReference>
<evidence type="ECO:0000256" key="1">
    <source>
        <dbReference type="ARBA" id="ARBA00010364"/>
    </source>
</evidence>
<proteinExistence type="inferred from homology"/>
<organism evidence="3 4">
    <name type="scientific">Rhizobium altiplani</name>
    <dbReference type="NCBI Taxonomy" id="1864509"/>
    <lineage>
        <taxon>Bacteria</taxon>
        <taxon>Pseudomonadati</taxon>
        <taxon>Pseudomonadota</taxon>
        <taxon>Alphaproteobacteria</taxon>
        <taxon>Hyphomicrobiales</taxon>
        <taxon>Rhizobiaceae</taxon>
        <taxon>Rhizobium/Agrobacterium group</taxon>
        <taxon>Rhizobium</taxon>
    </lineage>
</organism>
<dbReference type="EMBL" id="LNCD01000123">
    <property type="protein sequence ID" value="KWV44278.1"/>
    <property type="molecule type" value="Genomic_DNA"/>
</dbReference>
<dbReference type="PANTHER" id="PTHR13420">
    <property type="entry name" value="UPF0235 PROTEIN C15ORF40"/>
    <property type="match status" value="1"/>
</dbReference>
<dbReference type="PANTHER" id="PTHR13420:SF7">
    <property type="entry name" value="UPF0235 PROTEIN C15ORF40"/>
    <property type="match status" value="1"/>
</dbReference>
<comment type="caution">
    <text evidence="3">The sequence shown here is derived from an EMBL/GenBank/DDBJ whole genome shotgun (WGS) entry which is preliminary data.</text>
</comment>
<keyword evidence="4" id="KW-1185">Reference proteome</keyword>
<dbReference type="SUPFAM" id="SSF69786">
    <property type="entry name" value="YggU-like"/>
    <property type="match status" value="1"/>
</dbReference>
<sequence length="104" mass="11251">MSQPWAAFNDHIALTVRLTPSGGRDAIDGVETDAEGKAHLKARVTAVPEKGKANKALIEFLAKSLRIAKSSVSLASGEMSRKKILRIDGDPEDLIRKLQTLLES</sequence>
<dbReference type="NCBIfam" id="TIGR00251">
    <property type="entry name" value="DUF167 family protein"/>
    <property type="match status" value="1"/>
</dbReference>
<dbReference type="Pfam" id="PF02594">
    <property type="entry name" value="DUF167"/>
    <property type="match status" value="1"/>
</dbReference>
<dbReference type="NCBIfam" id="NF002348">
    <property type="entry name" value="PRK01310.1"/>
    <property type="match status" value="1"/>
</dbReference>
<dbReference type="InterPro" id="IPR003746">
    <property type="entry name" value="DUF167"/>
</dbReference>
<dbReference type="OrthoDB" id="9801972at2"/>
<dbReference type="Gene3D" id="3.30.1200.10">
    <property type="entry name" value="YggU-like"/>
    <property type="match status" value="1"/>
</dbReference>
<dbReference type="RefSeq" id="WP_018855773.1">
    <property type="nucleotide sequence ID" value="NZ_JBBNAS010000674.1"/>
</dbReference>
<accession>A0A109J8H0</accession>
<evidence type="ECO:0000313" key="4">
    <source>
        <dbReference type="Proteomes" id="UP000068164"/>
    </source>
</evidence>
<dbReference type="Proteomes" id="UP000068164">
    <property type="component" value="Unassembled WGS sequence"/>
</dbReference>
<dbReference type="InterPro" id="IPR036591">
    <property type="entry name" value="YggU-like_sf"/>
</dbReference>
<gene>
    <name evidence="3" type="ORF">AS026_18095</name>
</gene>
<name>A0A109J8H0_9HYPH</name>
<dbReference type="HAMAP" id="MF_00634">
    <property type="entry name" value="UPF0235"/>
    <property type="match status" value="1"/>
</dbReference>
<evidence type="ECO:0000256" key="2">
    <source>
        <dbReference type="HAMAP-Rule" id="MF_00634"/>
    </source>
</evidence>
<dbReference type="GO" id="GO:0005737">
    <property type="term" value="C:cytoplasm"/>
    <property type="evidence" value="ECO:0007669"/>
    <property type="project" value="TreeGrafter"/>
</dbReference>
<comment type="similarity">
    <text evidence="1 2">Belongs to the UPF0235 family.</text>
</comment>
<reference evidence="3 4" key="1">
    <citation type="submission" date="2015-11" db="EMBL/GenBank/DDBJ databases">
        <title>Draft Genome Sequence of the Strain BR 10423 (Rhizobium sp.) isolated from nodules of Mimosa pudica.</title>
        <authorList>
            <person name="Barauna A.C."/>
            <person name="Zilli J.E."/>
            <person name="Simoes-Araujo J.L."/>
            <person name="Reis V.M."/>
            <person name="James E.K."/>
            <person name="Reis F.B.Jr."/>
            <person name="Rouws L.F."/>
            <person name="Passos S.R."/>
            <person name="Gois S.R."/>
        </authorList>
    </citation>
    <scope>NUCLEOTIDE SEQUENCE [LARGE SCALE GENOMIC DNA]</scope>
    <source>
        <strain evidence="3 4">BR10423</strain>
    </source>
</reference>
<dbReference type="AlphaFoldDB" id="A0A109J8H0"/>
<protein>
    <recommendedName>
        <fullName evidence="2">UPF0235 protein AS026_18095</fullName>
    </recommendedName>
</protein>